<dbReference type="Proteomes" id="UP000076154">
    <property type="component" value="Unassembled WGS sequence"/>
</dbReference>
<proteinExistence type="predicted"/>
<organism evidence="1 2">
    <name type="scientific">Hypsizygus marmoreus</name>
    <name type="common">White beech mushroom</name>
    <name type="synonym">Agaricus marmoreus</name>
    <dbReference type="NCBI Taxonomy" id="39966"/>
    <lineage>
        <taxon>Eukaryota</taxon>
        <taxon>Fungi</taxon>
        <taxon>Dikarya</taxon>
        <taxon>Basidiomycota</taxon>
        <taxon>Agaricomycotina</taxon>
        <taxon>Agaricomycetes</taxon>
        <taxon>Agaricomycetidae</taxon>
        <taxon>Agaricales</taxon>
        <taxon>Tricholomatineae</taxon>
        <taxon>Lyophyllaceae</taxon>
        <taxon>Hypsizygus</taxon>
    </lineage>
</organism>
<name>A0A369JDD1_HYPMA</name>
<comment type="caution">
    <text evidence="1">The sequence shown here is derived from an EMBL/GenBank/DDBJ whole genome shotgun (WGS) entry which is preliminary data.</text>
</comment>
<dbReference type="InParanoid" id="A0A369JDD1"/>
<sequence>MQFSNRRMEGSAVLCCKINREAASTLSYDFELEPYVEGILKRYGCGLYLLGWRLGPLSSRSGSQNS</sequence>
<evidence type="ECO:0000313" key="2">
    <source>
        <dbReference type="Proteomes" id="UP000076154"/>
    </source>
</evidence>
<dbReference type="EMBL" id="LUEZ02000102">
    <property type="protein sequence ID" value="RDB18435.1"/>
    <property type="molecule type" value="Genomic_DNA"/>
</dbReference>
<accession>A0A369JDD1</accession>
<reference evidence="1" key="1">
    <citation type="submission" date="2018-04" db="EMBL/GenBank/DDBJ databases">
        <title>Whole genome sequencing of Hypsizygus marmoreus.</title>
        <authorList>
            <person name="Choi I.-G."/>
            <person name="Min B."/>
            <person name="Kim J.-G."/>
            <person name="Kim S."/>
            <person name="Oh Y.-L."/>
            <person name="Kong W.-S."/>
            <person name="Park H."/>
            <person name="Jeong J."/>
            <person name="Song E.-S."/>
        </authorList>
    </citation>
    <scope>NUCLEOTIDE SEQUENCE [LARGE SCALE GENOMIC DNA]</scope>
    <source>
        <strain evidence="1">51987-8</strain>
    </source>
</reference>
<protein>
    <submittedName>
        <fullName evidence="1">Uncharacterized protein</fullName>
    </submittedName>
</protein>
<keyword evidence="2" id="KW-1185">Reference proteome</keyword>
<gene>
    <name evidence="1" type="ORF">Hypma_000348</name>
</gene>
<dbReference type="AlphaFoldDB" id="A0A369JDD1"/>
<evidence type="ECO:0000313" key="1">
    <source>
        <dbReference type="EMBL" id="RDB18435.1"/>
    </source>
</evidence>